<accession>A0A8S1HCR7</accession>
<dbReference type="GO" id="GO:0007165">
    <property type="term" value="P:signal transduction"/>
    <property type="evidence" value="ECO:0007669"/>
    <property type="project" value="TreeGrafter"/>
</dbReference>
<gene>
    <name evidence="8" type="ORF">CAUJ_LOCUS7987</name>
</gene>
<dbReference type="Gene3D" id="1.10.510.10">
    <property type="entry name" value="Transferase(Phosphotransferase) domain 1"/>
    <property type="match status" value="1"/>
</dbReference>
<dbReference type="SUPFAM" id="SSF56112">
    <property type="entry name" value="Protein kinase-like (PK-like)"/>
    <property type="match status" value="1"/>
</dbReference>
<evidence type="ECO:0000256" key="4">
    <source>
        <dbReference type="ARBA" id="ARBA00022741"/>
    </source>
</evidence>
<dbReference type="AlphaFoldDB" id="A0A8S1HCR7"/>
<dbReference type="PANTHER" id="PTHR24057:SF18">
    <property type="entry name" value="SERINE_THREONINE-PROTEIN KINASE R03D7.5-RELATED"/>
    <property type="match status" value="1"/>
</dbReference>
<evidence type="ECO:0000259" key="7">
    <source>
        <dbReference type="PROSITE" id="PS50011"/>
    </source>
</evidence>
<dbReference type="GO" id="GO:0005634">
    <property type="term" value="C:nucleus"/>
    <property type="evidence" value="ECO:0007669"/>
    <property type="project" value="TreeGrafter"/>
</dbReference>
<dbReference type="PANTHER" id="PTHR24057">
    <property type="entry name" value="GLYCOGEN SYNTHASE KINASE-3 ALPHA"/>
    <property type="match status" value="1"/>
</dbReference>
<evidence type="ECO:0000256" key="3">
    <source>
        <dbReference type="ARBA" id="ARBA00022679"/>
    </source>
</evidence>
<evidence type="ECO:0000256" key="6">
    <source>
        <dbReference type="ARBA" id="ARBA00022840"/>
    </source>
</evidence>
<dbReference type="GO" id="GO:0030424">
    <property type="term" value="C:axon"/>
    <property type="evidence" value="ECO:0007669"/>
    <property type="project" value="TreeGrafter"/>
</dbReference>
<dbReference type="FunFam" id="1.10.510.10:FF:000624">
    <property type="entry name" value="Mitogen-activated protein kinase"/>
    <property type="match status" value="1"/>
</dbReference>
<proteinExistence type="inferred from homology"/>
<dbReference type="GO" id="GO:0005829">
    <property type="term" value="C:cytosol"/>
    <property type="evidence" value="ECO:0007669"/>
    <property type="project" value="TreeGrafter"/>
</dbReference>
<dbReference type="GO" id="GO:0030154">
    <property type="term" value="P:cell differentiation"/>
    <property type="evidence" value="ECO:0007669"/>
    <property type="project" value="TreeGrafter"/>
</dbReference>
<keyword evidence="5" id="KW-0418">Kinase</keyword>
<dbReference type="GO" id="GO:0032436">
    <property type="term" value="P:positive regulation of proteasomal ubiquitin-dependent protein catabolic process"/>
    <property type="evidence" value="ECO:0007669"/>
    <property type="project" value="TreeGrafter"/>
</dbReference>
<keyword evidence="6" id="KW-0067">ATP-binding</keyword>
<dbReference type="PROSITE" id="PS00108">
    <property type="entry name" value="PROTEIN_KINASE_ST"/>
    <property type="match status" value="1"/>
</dbReference>
<dbReference type="InterPro" id="IPR008271">
    <property type="entry name" value="Ser/Thr_kinase_AS"/>
</dbReference>
<keyword evidence="4" id="KW-0547">Nucleotide-binding</keyword>
<keyword evidence="2" id="KW-0723">Serine/threonine-protein kinase</keyword>
<dbReference type="Pfam" id="PF00069">
    <property type="entry name" value="Pkinase"/>
    <property type="match status" value="1"/>
</dbReference>
<dbReference type="GO" id="GO:0070507">
    <property type="term" value="P:regulation of microtubule cytoskeleton organization"/>
    <property type="evidence" value="ECO:0007669"/>
    <property type="project" value="TreeGrafter"/>
</dbReference>
<sequence>MSNLTAVRVHGNSKDSPAKIVFTGSKICGSGRFSNVYSTMMIVPEEMRVAIKNVWSTTEDARMQTEDCAEVQILSKLYHPAIANLLYYFTRDGDTESQKLHCLVLDFMPADMAKLRESGVKFDVLDAKVYSYQLFSAIAYLSSKNVVHMDVKPNNIVINHETGLLKLADFGNARRLDSEERRGPSYQVTRFYRPPELLFGCEHFTCAIDVWSVACVSFEFIANSTLFKARSTADQISLLIDVFGYPSDDDIKGMKIRRPRVGRKKARTIEKFTSNILDSVMYEMLNKTLVYNPTKRLSADEVLALPFYDAVRMRPPLKRSNGGSVPEIIVTYLQKKLAERLGNSREAH</sequence>
<evidence type="ECO:0000313" key="8">
    <source>
        <dbReference type="EMBL" id="CAD6192068.1"/>
    </source>
</evidence>
<dbReference type="GO" id="GO:0004674">
    <property type="term" value="F:protein serine/threonine kinase activity"/>
    <property type="evidence" value="ECO:0007669"/>
    <property type="project" value="UniProtKB-KW"/>
</dbReference>
<dbReference type="OrthoDB" id="5792074at2759"/>
<evidence type="ECO:0000256" key="2">
    <source>
        <dbReference type="ARBA" id="ARBA00022527"/>
    </source>
</evidence>
<organism evidence="8 9">
    <name type="scientific">Caenorhabditis auriculariae</name>
    <dbReference type="NCBI Taxonomy" id="2777116"/>
    <lineage>
        <taxon>Eukaryota</taxon>
        <taxon>Metazoa</taxon>
        <taxon>Ecdysozoa</taxon>
        <taxon>Nematoda</taxon>
        <taxon>Chromadorea</taxon>
        <taxon>Rhabditida</taxon>
        <taxon>Rhabditina</taxon>
        <taxon>Rhabditomorpha</taxon>
        <taxon>Rhabditoidea</taxon>
        <taxon>Rhabditidae</taxon>
        <taxon>Peloderinae</taxon>
        <taxon>Caenorhabditis</taxon>
    </lineage>
</organism>
<comment type="caution">
    <text evidence="8">The sequence shown here is derived from an EMBL/GenBank/DDBJ whole genome shotgun (WGS) entry which is preliminary data.</text>
</comment>
<dbReference type="SMART" id="SM00220">
    <property type="entry name" value="S_TKc"/>
    <property type="match status" value="1"/>
</dbReference>
<dbReference type="InterPro" id="IPR011009">
    <property type="entry name" value="Kinase-like_dom_sf"/>
</dbReference>
<dbReference type="InterPro" id="IPR050591">
    <property type="entry name" value="GSK-3"/>
</dbReference>
<keyword evidence="3" id="KW-0808">Transferase</keyword>
<dbReference type="PROSITE" id="PS50011">
    <property type="entry name" value="PROTEIN_KINASE_DOM"/>
    <property type="match status" value="1"/>
</dbReference>
<comment type="similarity">
    <text evidence="1">Belongs to the protein kinase superfamily. CMGC Ser/Thr protein kinase family. GSK-3 subfamily.</text>
</comment>
<protein>
    <recommendedName>
        <fullName evidence="7">Protein kinase domain-containing protein</fullName>
    </recommendedName>
</protein>
<feature type="domain" description="Protein kinase" evidence="7">
    <location>
        <begin position="22"/>
        <end position="308"/>
    </location>
</feature>
<keyword evidence="9" id="KW-1185">Reference proteome</keyword>
<dbReference type="Gene3D" id="3.30.200.20">
    <property type="entry name" value="Phosphorylase Kinase, domain 1"/>
    <property type="match status" value="1"/>
</dbReference>
<dbReference type="InterPro" id="IPR000719">
    <property type="entry name" value="Prot_kinase_dom"/>
</dbReference>
<evidence type="ECO:0000313" key="9">
    <source>
        <dbReference type="Proteomes" id="UP000835052"/>
    </source>
</evidence>
<dbReference type="EMBL" id="CAJGYM010000025">
    <property type="protein sequence ID" value="CAD6192068.1"/>
    <property type="molecule type" value="Genomic_DNA"/>
</dbReference>
<reference evidence="8" key="1">
    <citation type="submission" date="2020-10" db="EMBL/GenBank/DDBJ databases">
        <authorList>
            <person name="Kikuchi T."/>
        </authorList>
    </citation>
    <scope>NUCLEOTIDE SEQUENCE</scope>
    <source>
        <strain evidence="8">NKZ352</strain>
    </source>
</reference>
<name>A0A8S1HCR7_9PELO</name>
<dbReference type="Proteomes" id="UP000835052">
    <property type="component" value="Unassembled WGS sequence"/>
</dbReference>
<evidence type="ECO:0000256" key="5">
    <source>
        <dbReference type="ARBA" id="ARBA00022777"/>
    </source>
</evidence>
<dbReference type="GO" id="GO:0090090">
    <property type="term" value="P:negative regulation of canonical Wnt signaling pathway"/>
    <property type="evidence" value="ECO:0007669"/>
    <property type="project" value="TreeGrafter"/>
</dbReference>
<dbReference type="GO" id="GO:0005524">
    <property type="term" value="F:ATP binding"/>
    <property type="evidence" value="ECO:0007669"/>
    <property type="project" value="UniProtKB-KW"/>
</dbReference>
<evidence type="ECO:0000256" key="1">
    <source>
        <dbReference type="ARBA" id="ARBA00005527"/>
    </source>
</evidence>